<dbReference type="RefSeq" id="WP_186908528.1">
    <property type="nucleotide sequence ID" value="NZ_JACOPP010000023.1"/>
</dbReference>
<proteinExistence type="predicted"/>
<dbReference type="AlphaFoldDB" id="A0A8J6JI89"/>
<evidence type="ECO:0000259" key="1">
    <source>
        <dbReference type="Pfam" id="PF13556"/>
    </source>
</evidence>
<feature type="domain" description="PucR C-terminal helix-turn-helix" evidence="1">
    <location>
        <begin position="464"/>
        <end position="518"/>
    </location>
</feature>
<dbReference type="PANTHER" id="PTHR33744">
    <property type="entry name" value="CARBOHYDRATE DIACID REGULATOR"/>
    <property type="match status" value="1"/>
</dbReference>
<evidence type="ECO:0000313" key="3">
    <source>
        <dbReference type="Proteomes" id="UP000661435"/>
    </source>
</evidence>
<dbReference type="PANTHER" id="PTHR33744:SF1">
    <property type="entry name" value="DNA-BINDING TRANSCRIPTIONAL ACTIVATOR ADER"/>
    <property type="match status" value="1"/>
</dbReference>
<comment type="caution">
    <text evidence="2">The sequence shown here is derived from an EMBL/GenBank/DDBJ whole genome shotgun (WGS) entry which is preliminary data.</text>
</comment>
<dbReference type="Pfam" id="PF13556">
    <property type="entry name" value="HTH_30"/>
    <property type="match status" value="1"/>
</dbReference>
<organism evidence="2 3">
    <name type="scientific">Lawsonibacter hominis</name>
    <dbReference type="NCBI Taxonomy" id="2763053"/>
    <lineage>
        <taxon>Bacteria</taxon>
        <taxon>Bacillati</taxon>
        <taxon>Bacillota</taxon>
        <taxon>Clostridia</taxon>
        <taxon>Eubacteriales</taxon>
        <taxon>Oscillospiraceae</taxon>
        <taxon>Lawsonibacter</taxon>
    </lineage>
</organism>
<dbReference type="InterPro" id="IPR051448">
    <property type="entry name" value="CdaR-like_regulators"/>
</dbReference>
<name>A0A8J6JI89_9FIRM</name>
<accession>A0A8J6JI89</accession>
<dbReference type="InterPro" id="IPR042070">
    <property type="entry name" value="PucR_C-HTH_sf"/>
</dbReference>
<dbReference type="InterPro" id="IPR025736">
    <property type="entry name" value="PucR_C-HTH_dom"/>
</dbReference>
<gene>
    <name evidence="2" type="ORF">H8S57_13350</name>
</gene>
<sequence length="523" mass="60643">MLEISINMILDSLAEYGPERFFSEEEQLSFSGLRLYELGQETLSTSNIYMCTSRELTAEAAESGCCFLCIHKMAPALKKKLQGRRIVLLEDEGIGLAEVFNTVQSLFTDLREWHQHMHVSLIQSNDVQELLDLSESAIGNPIVLVDLSFKLLAYTKNIKTDDEVYNEVVSRGYHTKQTIERLTNTRQVDSIKRASVIDIAFPLPQMTQYQTMTKTFFIKGVPYAYLRMICSAHAPSKSLEERFALLAESVEYYLHNHYSAGSINKYMYEYVLVELIENKIKDEEDIEERIKCVGLQRDAEYQLLKIIFEDEDNTSLNYMLDQLLAIFPESRPFIYGDYIMILMSRESKYLGAEERKLRQFDLLRELLEYHKARCGMSEVFRTIRLVSDAYVQTTVAVEIGRTLQQKGILVEETGGGRVFAYRDCYIYHLITACSEQVQLRSLCDEQLLAIREQDEQKSTDYANLLYTYLINQCRPTDTAKLLHMHRNNVIYHVERLSEQLGVDLNDPETRLRLLLSYKVMDLL</sequence>
<keyword evidence="3" id="KW-1185">Reference proteome</keyword>
<dbReference type="Gene3D" id="1.10.10.2840">
    <property type="entry name" value="PucR C-terminal helix-turn-helix domain"/>
    <property type="match status" value="1"/>
</dbReference>
<reference evidence="2" key="1">
    <citation type="submission" date="2020-08" db="EMBL/GenBank/DDBJ databases">
        <title>Genome public.</title>
        <authorList>
            <person name="Liu C."/>
            <person name="Sun Q."/>
        </authorList>
    </citation>
    <scope>NUCLEOTIDE SEQUENCE</scope>
    <source>
        <strain evidence="2">NSJ-51</strain>
    </source>
</reference>
<dbReference type="EMBL" id="JACOPP010000023">
    <property type="protein sequence ID" value="MBC5734700.1"/>
    <property type="molecule type" value="Genomic_DNA"/>
</dbReference>
<protein>
    <submittedName>
        <fullName evidence="2">Helix-turn-helix domain-containing protein</fullName>
    </submittedName>
</protein>
<evidence type="ECO:0000313" key="2">
    <source>
        <dbReference type="EMBL" id="MBC5734700.1"/>
    </source>
</evidence>
<dbReference type="Proteomes" id="UP000661435">
    <property type="component" value="Unassembled WGS sequence"/>
</dbReference>